<proteinExistence type="inferred from homology"/>
<keyword evidence="9" id="KW-1003">Cell membrane</keyword>
<feature type="transmembrane region" description="Helical" evidence="9">
    <location>
        <begin position="568"/>
        <end position="588"/>
    </location>
</feature>
<protein>
    <recommendedName>
        <fullName evidence="9">K(+)-insensitive pyrophosphate-energized proton pump</fullName>
        <ecNumber evidence="9">7.1.3.1</ecNumber>
    </recommendedName>
    <alternativeName>
        <fullName evidence="9">Membrane-bound proton-translocating pyrophosphatase</fullName>
    </alternativeName>
    <alternativeName>
        <fullName evidence="9">Pyrophosphate-energized inorganic pyrophosphatase</fullName>
        <shortName evidence="9">H(+)-PPase</shortName>
    </alternativeName>
</protein>
<evidence type="ECO:0000256" key="5">
    <source>
        <dbReference type="ARBA" id="ARBA00022967"/>
    </source>
</evidence>
<evidence type="ECO:0000256" key="3">
    <source>
        <dbReference type="ARBA" id="ARBA00022692"/>
    </source>
</evidence>
<evidence type="ECO:0000256" key="7">
    <source>
        <dbReference type="ARBA" id="ARBA00023065"/>
    </source>
</evidence>
<dbReference type="GO" id="GO:0004427">
    <property type="term" value="F:inorganic diphosphate phosphatase activity"/>
    <property type="evidence" value="ECO:0007669"/>
    <property type="project" value="UniProtKB-UniRule"/>
</dbReference>
<dbReference type="GO" id="GO:0005886">
    <property type="term" value="C:plasma membrane"/>
    <property type="evidence" value="ECO:0007669"/>
    <property type="project" value="UniProtKB-SubCell"/>
</dbReference>
<comment type="catalytic activity">
    <reaction evidence="9">
        <text>diphosphate + H2O + H(+)(in) = 2 phosphate + 2 H(+)(out)</text>
        <dbReference type="Rhea" id="RHEA:13973"/>
        <dbReference type="ChEBI" id="CHEBI:15377"/>
        <dbReference type="ChEBI" id="CHEBI:15378"/>
        <dbReference type="ChEBI" id="CHEBI:33019"/>
        <dbReference type="ChEBI" id="CHEBI:43474"/>
        <dbReference type="EC" id="7.1.3.1"/>
    </reaction>
</comment>
<comment type="caution">
    <text evidence="11">The sequence shown here is derived from an EMBL/GenBank/DDBJ whole genome shotgun (WGS) entry which is preliminary data.</text>
</comment>
<feature type="transmembrane region" description="Helical" evidence="9">
    <location>
        <begin position="398"/>
        <end position="416"/>
    </location>
</feature>
<keyword evidence="6 9" id="KW-1133">Transmembrane helix</keyword>
<feature type="site" description="Determinant of potassium independence" evidence="9">
    <location>
        <position position="562"/>
    </location>
</feature>
<accession>A0A538T178</accession>
<feature type="signal peptide" evidence="10">
    <location>
        <begin position="1"/>
        <end position="19"/>
    </location>
</feature>
<dbReference type="AlphaFoldDB" id="A0A538T178"/>
<keyword evidence="3 9" id="KW-0812">Transmembrane</keyword>
<evidence type="ECO:0000256" key="9">
    <source>
        <dbReference type="HAMAP-Rule" id="MF_01129"/>
    </source>
</evidence>
<feature type="transmembrane region" description="Helical" evidence="9">
    <location>
        <begin position="104"/>
        <end position="125"/>
    </location>
</feature>
<evidence type="ECO:0000256" key="1">
    <source>
        <dbReference type="ARBA" id="ARBA00004127"/>
    </source>
</evidence>
<evidence type="ECO:0000313" key="11">
    <source>
        <dbReference type="EMBL" id="TMQ57391.1"/>
    </source>
</evidence>
<dbReference type="PANTHER" id="PTHR31998">
    <property type="entry name" value="K(+)-INSENSITIVE PYROPHOSPHATE-ENERGIZED PROTON PUMP"/>
    <property type="match status" value="1"/>
</dbReference>
<reference evidence="11 12" key="1">
    <citation type="journal article" date="2019" name="Nat. Microbiol.">
        <title>Mediterranean grassland soil C-N compound turnover is dependent on rainfall and depth, and is mediated by genomically divergent microorganisms.</title>
        <authorList>
            <person name="Diamond S."/>
            <person name="Andeer P.F."/>
            <person name="Li Z."/>
            <person name="Crits-Christoph A."/>
            <person name="Burstein D."/>
            <person name="Anantharaman K."/>
            <person name="Lane K.R."/>
            <person name="Thomas B.C."/>
            <person name="Pan C."/>
            <person name="Northen T.R."/>
            <person name="Banfield J.F."/>
        </authorList>
    </citation>
    <scope>NUCLEOTIDE SEQUENCE [LARGE SCALE GENOMIC DNA]</scope>
    <source>
        <strain evidence="11">WS_6</strain>
    </source>
</reference>
<keyword evidence="9" id="KW-0375">Hydrogen ion transport</keyword>
<feature type="transmembrane region" description="Helical" evidence="9">
    <location>
        <begin position="145"/>
        <end position="165"/>
    </location>
</feature>
<feature type="transmembrane region" description="Helical" evidence="9">
    <location>
        <begin position="762"/>
        <end position="781"/>
    </location>
</feature>
<feature type="transmembrane region" description="Helical" evidence="9">
    <location>
        <begin position="198"/>
        <end position="217"/>
    </location>
</feature>
<keyword evidence="4 9" id="KW-0460">Magnesium</keyword>
<dbReference type="PIRSF" id="PIRSF001265">
    <property type="entry name" value="H+-PPase"/>
    <property type="match status" value="1"/>
</dbReference>
<comment type="cofactor">
    <cofactor evidence="9">
        <name>Mg(2+)</name>
        <dbReference type="ChEBI" id="CHEBI:18420"/>
    </cofactor>
</comment>
<feature type="transmembrane region" description="Helical" evidence="9">
    <location>
        <begin position="675"/>
        <end position="704"/>
    </location>
</feature>
<comment type="similarity">
    <text evidence="9">Belongs to the H(+)-translocating pyrophosphatase (TC 3.A.10) family. K(+)-insensitive subfamily.</text>
</comment>
<feature type="transmembrane region" description="Helical" evidence="9">
    <location>
        <begin position="787"/>
        <end position="808"/>
    </location>
</feature>
<comment type="subcellular location">
    <subcellularLocation>
        <location evidence="9">Cell membrane</location>
        <topology evidence="9">Multi-pass membrane protein</topology>
    </subcellularLocation>
    <subcellularLocation>
        <location evidence="1">Endomembrane system</location>
        <topology evidence="1">Multi-pass membrane protein</topology>
    </subcellularLocation>
</comment>
<dbReference type="GO" id="GO:0000287">
    <property type="term" value="F:magnesium ion binding"/>
    <property type="evidence" value="ECO:0007669"/>
    <property type="project" value="UniProtKB-UniRule"/>
</dbReference>
<dbReference type="Proteomes" id="UP000316852">
    <property type="component" value="Unassembled WGS sequence"/>
</dbReference>
<keyword evidence="10" id="KW-0732">Signal</keyword>
<feature type="transmembrane region" description="Helical" evidence="9">
    <location>
        <begin position="52"/>
        <end position="71"/>
    </location>
</feature>
<evidence type="ECO:0000313" key="12">
    <source>
        <dbReference type="Proteomes" id="UP000316852"/>
    </source>
</evidence>
<dbReference type="EMBL" id="VBOW01000065">
    <property type="protein sequence ID" value="TMQ57391.1"/>
    <property type="molecule type" value="Genomic_DNA"/>
</dbReference>
<dbReference type="InterPro" id="IPR004131">
    <property type="entry name" value="PPase-energised_H-pump"/>
</dbReference>
<keyword evidence="11" id="KW-0378">Hydrolase</keyword>
<comment type="subunit">
    <text evidence="9">Homodimer.</text>
</comment>
<evidence type="ECO:0000256" key="6">
    <source>
        <dbReference type="ARBA" id="ARBA00022989"/>
    </source>
</evidence>
<dbReference type="GO" id="GO:0012505">
    <property type="term" value="C:endomembrane system"/>
    <property type="evidence" value="ECO:0007669"/>
    <property type="project" value="UniProtKB-SubCell"/>
</dbReference>
<feature type="chain" id="PRO_5021890814" description="K(+)-insensitive pyrophosphate-energized proton pump" evidence="10">
    <location>
        <begin position="20"/>
        <end position="818"/>
    </location>
</feature>
<evidence type="ECO:0000256" key="10">
    <source>
        <dbReference type="SAM" id="SignalP"/>
    </source>
</evidence>
<name>A0A538T178_UNCEI</name>
<keyword evidence="5 9" id="KW-1278">Translocase</keyword>
<evidence type="ECO:0000256" key="8">
    <source>
        <dbReference type="ARBA" id="ARBA00023136"/>
    </source>
</evidence>
<dbReference type="HAMAP" id="MF_01129">
    <property type="entry name" value="PPase_energized_pump"/>
    <property type="match status" value="1"/>
</dbReference>
<gene>
    <name evidence="9" type="primary">hppA</name>
    <name evidence="11" type="ORF">E6K76_10595</name>
</gene>
<keyword evidence="7 9" id="KW-0406">Ion transport</keyword>
<dbReference type="NCBIfam" id="NF001950">
    <property type="entry name" value="PRK00733.1-1"/>
    <property type="match status" value="1"/>
</dbReference>
<feature type="transmembrane region" description="Helical" evidence="9">
    <location>
        <begin position="321"/>
        <end position="340"/>
    </location>
</feature>
<feature type="transmembrane region" description="Helical" evidence="9">
    <location>
        <begin position="484"/>
        <end position="505"/>
    </location>
</feature>
<keyword evidence="2 9" id="KW-0813">Transport</keyword>
<sequence>MLAALTALCVLAPPATVFAKGSGTHHGGGEASLALPDLKTVTFVGGVNGHNLLIFGLLICALGMVFGIAAYTRIRKLPVHQSMAEISELIYETCKTYLTQQGKFLIVLWAFISAIVLVYFGWLAVTGVNAAGEIQRGFPPFKVAVILFFSLVGMAGSYSVAWFGIRINTLANSRTAFAALTGKPFSCYSIPLRAGMSIGMALISVELLIMLIILLFVPGDMAGPCFIGFAIGESLGAAALRIAGGIFTKIADIGSDLMKIVFKIKEDDARNPGVIADCTGDNAGDSVGPSADGFETYGVTGVALISFILLAVREPIVQVQLLVWIFVMRVMMVVASGLSYQVNEWISRRQYATADKMDFEHPLTRLVWLTSFVSIAATYAASYVLIRGLGNGSLWWKLSTVITCGTLAGAVIPELVKIFTSMNSKHVAEVVTCSKEGGASLNILSGLVAGNFSAYWLGLAILILMSLAYGVSTLGLGSLMIAPAVFAFGLVAFGFLGMGPVTIAVDSYGPVTDNAQSIYELSVIETIPGIRQQVKAQFGFDVDFERAKHNLEENDGAGNTFKATAKPVLIGTAVVGATTMIFSIIVALTEGLKPEYVANLSLLHAPFLLGLIAGGAMIYWFTGASTQAVTAGAYRAVEFIKRNIKLEGTTKASVSDSKKVVEICTQYAQKGMFNIFLAVFFGTLAFAFVEPFFFIGYLISIALFGLFQAIFMANAGGAWDNAKKVVEVTLKEKGTELHAATVVGDTVGDPFKDTSSVAMNPVIKFTTLFGLLAVELAVSLARQQGPTLTGVLAAAFLLVSMTFVWRSFYAMRITGTTK</sequence>
<dbReference type="Pfam" id="PF03030">
    <property type="entry name" value="H_PPase"/>
    <property type="match status" value="1"/>
</dbReference>
<evidence type="ECO:0000256" key="2">
    <source>
        <dbReference type="ARBA" id="ARBA00022448"/>
    </source>
</evidence>
<evidence type="ECO:0000256" key="4">
    <source>
        <dbReference type="ARBA" id="ARBA00022842"/>
    </source>
</evidence>
<organism evidence="11 12">
    <name type="scientific">Eiseniibacteriota bacterium</name>
    <dbReference type="NCBI Taxonomy" id="2212470"/>
    <lineage>
        <taxon>Bacteria</taxon>
        <taxon>Candidatus Eiseniibacteriota</taxon>
    </lineage>
</organism>
<keyword evidence="8 9" id="KW-0472">Membrane</keyword>
<comment type="caution">
    <text evidence="9">Lacks conserved residue(s) required for the propagation of feature annotation.</text>
</comment>
<dbReference type="EC" id="7.1.3.1" evidence="9"/>
<feature type="transmembrane region" description="Helical" evidence="9">
    <location>
        <begin position="600"/>
        <end position="621"/>
    </location>
</feature>
<feature type="transmembrane region" description="Helical" evidence="9">
    <location>
        <begin position="366"/>
        <end position="386"/>
    </location>
</feature>
<feature type="transmembrane region" description="Helical" evidence="9">
    <location>
        <begin position="294"/>
        <end position="312"/>
    </location>
</feature>
<dbReference type="GO" id="GO:0009678">
    <property type="term" value="F:diphosphate hydrolysis-driven proton transmembrane transporter activity"/>
    <property type="evidence" value="ECO:0007669"/>
    <property type="project" value="UniProtKB-UniRule"/>
</dbReference>
<comment type="function">
    <text evidence="9">Proton pump that utilizes the energy of pyrophosphate hydrolysis as the driving force for proton movement across the membrane. Generates a proton motive force.</text>
</comment>